<dbReference type="SUPFAM" id="SSF48452">
    <property type="entry name" value="TPR-like"/>
    <property type="match status" value="1"/>
</dbReference>
<keyword evidence="2" id="KW-0472">Membrane</keyword>
<evidence type="ECO:0000256" key="3">
    <source>
        <dbReference type="SAM" id="SignalP"/>
    </source>
</evidence>
<feature type="compositionally biased region" description="Pro residues" evidence="1">
    <location>
        <begin position="191"/>
        <end position="205"/>
    </location>
</feature>
<keyword evidence="5" id="KW-1185">Reference proteome</keyword>
<dbReference type="AlphaFoldDB" id="A0A0K1Q2G6"/>
<organism evidence="4 5">
    <name type="scientific">Labilithrix luteola</name>
    <dbReference type="NCBI Taxonomy" id="1391654"/>
    <lineage>
        <taxon>Bacteria</taxon>
        <taxon>Pseudomonadati</taxon>
        <taxon>Myxococcota</taxon>
        <taxon>Polyangia</taxon>
        <taxon>Polyangiales</taxon>
        <taxon>Labilitrichaceae</taxon>
        <taxon>Labilithrix</taxon>
    </lineage>
</organism>
<feature type="transmembrane region" description="Helical" evidence="2">
    <location>
        <begin position="234"/>
        <end position="254"/>
    </location>
</feature>
<sequence length="375" mass="39067">MKTSLIATGVLVAFLSSTVPHVAHAEDDPVTTQARARFKEGVDFYDKGQFENARLAFLQAYMLKKHPAVLLNLAQSSAKSGHPLEASKYFQQYLKEATTATPAQRADAESGLAEVQKKIGRIEIVAPAGTDITLDDKDRLGTSPISEPIDVEPGPHTLKSSTETIRVTATAGQKVQARFGGGTTVAAVTPVPTPPTEPTPEPAAAPQPAEQPIVSESTAKHTNLLAPPKNMTPVYVGLGVGGVGLVSAIVFAAFRADAQTKADTVADQIRSAAKASNLDPGGLCNDPRQQTRFGGACATLRDNNDKVDTNTIIANVSLVVMGAGLLTAAGWYLFAPKKGEPKTEGAAPATAMRPTVQVTPYGGAGQGGLTVFGSF</sequence>
<dbReference type="STRING" id="1391654.AKJ09_06669"/>
<feature type="region of interest" description="Disordered" evidence="1">
    <location>
        <begin position="191"/>
        <end position="215"/>
    </location>
</feature>
<dbReference type="GO" id="GO:0016853">
    <property type="term" value="F:isomerase activity"/>
    <property type="evidence" value="ECO:0007669"/>
    <property type="project" value="UniProtKB-KW"/>
</dbReference>
<gene>
    <name evidence="4" type="ORF">AKJ09_06669</name>
</gene>
<feature type="transmembrane region" description="Helical" evidence="2">
    <location>
        <begin position="312"/>
        <end position="334"/>
    </location>
</feature>
<feature type="chain" id="PRO_5005466463" evidence="3">
    <location>
        <begin position="26"/>
        <end position="375"/>
    </location>
</feature>
<proteinExistence type="predicted"/>
<dbReference type="KEGG" id="llu:AKJ09_06669"/>
<reference evidence="4 5" key="1">
    <citation type="submission" date="2015-08" db="EMBL/GenBank/DDBJ databases">
        <authorList>
            <person name="Babu N.S."/>
            <person name="Beckwith C.J."/>
            <person name="Beseler K.G."/>
            <person name="Brison A."/>
            <person name="Carone J.V."/>
            <person name="Caskin T.P."/>
            <person name="Diamond M."/>
            <person name="Durham M.E."/>
            <person name="Foxe J.M."/>
            <person name="Go M."/>
            <person name="Henderson B.A."/>
            <person name="Jones I.B."/>
            <person name="McGettigan J.A."/>
            <person name="Micheletti S.J."/>
            <person name="Nasrallah M.E."/>
            <person name="Ortiz D."/>
            <person name="Piller C.R."/>
            <person name="Privatt S.R."/>
            <person name="Schneider S.L."/>
            <person name="Sharp S."/>
            <person name="Smith T.C."/>
            <person name="Stanton J.D."/>
            <person name="Ullery H.E."/>
            <person name="Wilson R.J."/>
            <person name="Serrano M.G."/>
            <person name="Buck G."/>
            <person name="Lee V."/>
            <person name="Wang Y."/>
            <person name="Carvalho R."/>
            <person name="Voegtly L."/>
            <person name="Shi R."/>
            <person name="Duckworth R."/>
            <person name="Johnson A."/>
            <person name="Loviza R."/>
            <person name="Walstead R."/>
            <person name="Shah Z."/>
            <person name="Kiflezghi M."/>
            <person name="Wade K."/>
            <person name="Ball S.L."/>
            <person name="Bradley K.W."/>
            <person name="Asai D.J."/>
            <person name="Bowman C.A."/>
            <person name="Russell D.A."/>
            <person name="Pope W.H."/>
            <person name="Jacobs-Sera D."/>
            <person name="Hendrix R.W."/>
            <person name="Hatfull G.F."/>
        </authorList>
    </citation>
    <scope>NUCLEOTIDE SEQUENCE [LARGE SCALE GENOMIC DNA]</scope>
    <source>
        <strain evidence="4 5">DSM 27648</strain>
    </source>
</reference>
<dbReference type="OrthoDB" id="5493259at2"/>
<evidence type="ECO:0000313" key="4">
    <source>
        <dbReference type="EMBL" id="AKV00006.1"/>
    </source>
</evidence>
<evidence type="ECO:0000256" key="2">
    <source>
        <dbReference type="SAM" id="Phobius"/>
    </source>
</evidence>
<keyword evidence="4" id="KW-0413">Isomerase</keyword>
<evidence type="ECO:0000313" key="5">
    <source>
        <dbReference type="Proteomes" id="UP000064967"/>
    </source>
</evidence>
<dbReference type="RefSeq" id="WP_146651369.1">
    <property type="nucleotide sequence ID" value="NZ_CP012333.1"/>
</dbReference>
<keyword evidence="2" id="KW-0812">Transmembrane</keyword>
<evidence type="ECO:0000256" key="1">
    <source>
        <dbReference type="SAM" id="MobiDB-lite"/>
    </source>
</evidence>
<dbReference type="Gene3D" id="1.25.40.10">
    <property type="entry name" value="Tetratricopeptide repeat domain"/>
    <property type="match status" value="1"/>
</dbReference>
<dbReference type="InterPro" id="IPR011990">
    <property type="entry name" value="TPR-like_helical_dom_sf"/>
</dbReference>
<keyword evidence="3" id="KW-0732">Signal</keyword>
<name>A0A0K1Q2G6_9BACT</name>
<dbReference type="Proteomes" id="UP000064967">
    <property type="component" value="Chromosome"/>
</dbReference>
<dbReference type="EMBL" id="CP012333">
    <property type="protein sequence ID" value="AKV00006.1"/>
    <property type="molecule type" value="Genomic_DNA"/>
</dbReference>
<feature type="signal peptide" evidence="3">
    <location>
        <begin position="1"/>
        <end position="25"/>
    </location>
</feature>
<protein>
    <submittedName>
        <fullName evidence="4">Thiol-disulfide isomerase</fullName>
    </submittedName>
</protein>
<keyword evidence="2" id="KW-1133">Transmembrane helix</keyword>
<accession>A0A0K1Q2G6</accession>